<name>A0A918U2I3_STRCJ</name>
<dbReference type="GO" id="GO:0016491">
    <property type="term" value="F:oxidoreductase activity"/>
    <property type="evidence" value="ECO:0007669"/>
    <property type="project" value="InterPro"/>
</dbReference>
<accession>A0A918U2I3</accession>
<dbReference type="InterPro" id="IPR007037">
    <property type="entry name" value="SIP_rossman_dom"/>
</dbReference>
<sequence length="281" mass="30690">MTDAPPPPYRWFDLHVLRTERISPALMRVTLGGDRLGEMVTGGRDQRFKLFLPRPGQDAPVLPDDRGVGWYAQWRTQDPAVRAVMRSYTVRELRHEPAELDVDFVQHGEHGEGAGHGGPASHWSRTARPGDRVTVLGPVAEENGGVDFQPPAGTDWVLVTADESALPAAAGILAWLPAGTPAKVWIEVSHPDDVQDLPTAADADITWLIRSTPADRPVLDAVRTAELPSGTPYAWIAGESGTIRALRRHLVGDRGIDRRAVTFTGYWRLGATEEDLLAELG</sequence>
<dbReference type="InterPro" id="IPR039261">
    <property type="entry name" value="FNR_nucleotide-bd"/>
</dbReference>
<dbReference type="Proteomes" id="UP000646244">
    <property type="component" value="Unassembled WGS sequence"/>
</dbReference>
<dbReference type="Gene3D" id="2.40.30.10">
    <property type="entry name" value="Translation factors"/>
    <property type="match status" value="1"/>
</dbReference>
<organism evidence="3 4">
    <name type="scientific">Streptomyces cinnamoneus</name>
    <name type="common">Streptoverticillium cinnamoneum</name>
    <dbReference type="NCBI Taxonomy" id="53446"/>
    <lineage>
        <taxon>Bacteria</taxon>
        <taxon>Bacillati</taxon>
        <taxon>Actinomycetota</taxon>
        <taxon>Actinomycetes</taxon>
        <taxon>Kitasatosporales</taxon>
        <taxon>Streptomycetaceae</taxon>
        <taxon>Streptomyces</taxon>
        <taxon>Streptomyces cinnamoneus group</taxon>
    </lineage>
</organism>
<dbReference type="Pfam" id="PF08021">
    <property type="entry name" value="FAD_binding_9"/>
    <property type="match status" value="1"/>
</dbReference>
<feature type="region of interest" description="Disordered" evidence="1">
    <location>
        <begin position="108"/>
        <end position="127"/>
    </location>
</feature>
<dbReference type="InterPro" id="IPR013113">
    <property type="entry name" value="SIP_FAD-bd"/>
</dbReference>
<gene>
    <name evidence="3" type="ORF">GCM10010507_62730</name>
</gene>
<dbReference type="PANTHER" id="PTHR30157:SF0">
    <property type="entry name" value="NADPH-DEPENDENT FERRIC-CHELATE REDUCTASE"/>
    <property type="match status" value="1"/>
</dbReference>
<reference evidence="3" key="2">
    <citation type="submission" date="2020-09" db="EMBL/GenBank/DDBJ databases">
        <authorList>
            <person name="Sun Q."/>
            <person name="Ohkuma M."/>
        </authorList>
    </citation>
    <scope>NUCLEOTIDE SEQUENCE</scope>
    <source>
        <strain evidence="3">JCM 4633</strain>
    </source>
</reference>
<feature type="domain" description="FAD-binding FR-type" evidence="2">
    <location>
        <begin position="9"/>
        <end position="145"/>
    </location>
</feature>
<dbReference type="SUPFAM" id="SSF63380">
    <property type="entry name" value="Riboflavin synthase domain-like"/>
    <property type="match status" value="1"/>
</dbReference>
<dbReference type="CDD" id="cd06193">
    <property type="entry name" value="siderophore_interacting"/>
    <property type="match status" value="1"/>
</dbReference>
<comment type="caution">
    <text evidence="3">The sequence shown here is derived from an EMBL/GenBank/DDBJ whole genome shotgun (WGS) entry which is preliminary data.</text>
</comment>
<dbReference type="PROSITE" id="PS51384">
    <property type="entry name" value="FAD_FR"/>
    <property type="match status" value="1"/>
</dbReference>
<dbReference type="PANTHER" id="PTHR30157">
    <property type="entry name" value="FERRIC REDUCTASE, NADPH-DEPENDENT"/>
    <property type="match status" value="1"/>
</dbReference>
<dbReference type="Pfam" id="PF04954">
    <property type="entry name" value="SIP"/>
    <property type="match status" value="1"/>
</dbReference>
<evidence type="ECO:0000256" key="1">
    <source>
        <dbReference type="SAM" id="MobiDB-lite"/>
    </source>
</evidence>
<dbReference type="EMBL" id="BMVB01000049">
    <property type="protein sequence ID" value="GHC74759.1"/>
    <property type="molecule type" value="Genomic_DNA"/>
</dbReference>
<dbReference type="RefSeq" id="WP_190113340.1">
    <property type="nucleotide sequence ID" value="NZ_BMVB01000049.1"/>
</dbReference>
<dbReference type="AlphaFoldDB" id="A0A918U2I3"/>
<dbReference type="Gene3D" id="3.40.50.80">
    <property type="entry name" value="Nucleotide-binding domain of ferredoxin-NADP reductase (FNR) module"/>
    <property type="match status" value="1"/>
</dbReference>
<reference evidence="3" key="1">
    <citation type="journal article" date="2014" name="Int. J. Syst. Evol. Microbiol.">
        <title>Complete genome sequence of Corynebacterium casei LMG S-19264T (=DSM 44701T), isolated from a smear-ripened cheese.</title>
        <authorList>
            <consortium name="US DOE Joint Genome Institute (JGI-PGF)"/>
            <person name="Walter F."/>
            <person name="Albersmeier A."/>
            <person name="Kalinowski J."/>
            <person name="Ruckert C."/>
        </authorList>
    </citation>
    <scope>NUCLEOTIDE SEQUENCE</scope>
    <source>
        <strain evidence="3">JCM 4633</strain>
    </source>
</reference>
<evidence type="ECO:0000259" key="2">
    <source>
        <dbReference type="PROSITE" id="PS51384"/>
    </source>
</evidence>
<evidence type="ECO:0000313" key="3">
    <source>
        <dbReference type="EMBL" id="GHC74759.1"/>
    </source>
</evidence>
<dbReference type="InterPro" id="IPR039374">
    <property type="entry name" value="SIP_fam"/>
</dbReference>
<dbReference type="InterPro" id="IPR017927">
    <property type="entry name" value="FAD-bd_FR_type"/>
</dbReference>
<evidence type="ECO:0000313" key="4">
    <source>
        <dbReference type="Proteomes" id="UP000646244"/>
    </source>
</evidence>
<proteinExistence type="predicted"/>
<protein>
    <submittedName>
        <fullName evidence="3">Siderophore-interacting protein</fullName>
    </submittedName>
</protein>
<dbReference type="InterPro" id="IPR017938">
    <property type="entry name" value="Riboflavin_synthase-like_b-brl"/>
</dbReference>